<gene>
    <name evidence="7" type="ORF">COW36_19145</name>
</gene>
<keyword evidence="3 4" id="KW-0408">Iron</keyword>
<dbReference type="GO" id="GO:0009055">
    <property type="term" value="F:electron transfer activity"/>
    <property type="evidence" value="ECO:0007669"/>
    <property type="project" value="InterPro"/>
</dbReference>
<keyword evidence="5" id="KW-0732">Signal</keyword>
<evidence type="ECO:0000256" key="1">
    <source>
        <dbReference type="ARBA" id="ARBA00022617"/>
    </source>
</evidence>
<keyword evidence="1 4" id="KW-0349">Heme</keyword>
<feature type="signal peptide" evidence="5">
    <location>
        <begin position="1"/>
        <end position="29"/>
    </location>
</feature>
<evidence type="ECO:0000259" key="6">
    <source>
        <dbReference type="PROSITE" id="PS51007"/>
    </source>
</evidence>
<organism evidence="7 8">
    <name type="scientific">bacterium (Candidatus Blackallbacteria) CG17_big_fil_post_rev_8_21_14_2_50_48_46</name>
    <dbReference type="NCBI Taxonomy" id="2014261"/>
    <lineage>
        <taxon>Bacteria</taxon>
        <taxon>Candidatus Blackallbacteria</taxon>
    </lineage>
</organism>
<proteinExistence type="predicted"/>
<name>A0A2M7G0F2_9BACT</name>
<dbReference type="Proteomes" id="UP000231019">
    <property type="component" value="Unassembled WGS sequence"/>
</dbReference>
<evidence type="ECO:0000256" key="2">
    <source>
        <dbReference type="ARBA" id="ARBA00022723"/>
    </source>
</evidence>
<dbReference type="GO" id="GO:0046872">
    <property type="term" value="F:metal ion binding"/>
    <property type="evidence" value="ECO:0007669"/>
    <property type="project" value="UniProtKB-KW"/>
</dbReference>
<feature type="chain" id="PRO_5014792362" evidence="5">
    <location>
        <begin position="30"/>
        <end position="163"/>
    </location>
</feature>
<dbReference type="GO" id="GO:0020037">
    <property type="term" value="F:heme binding"/>
    <property type="evidence" value="ECO:0007669"/>
    <property type="project" value="InterPro"/>
</dbReference>
<dbReference type="PROSITE" id="PS51007">
    <property type="entry name" value="CYTC"/>
    <property type="match status" value="1"/>
</dbReference>
<evidence type="ECO:0000256" key="3">
    <source>
        <dbReference type="ARBA" id="ARBA00023004"/>
    </source>
</evidence>
<sequence>MKRSYKLSLFIASLGLVSAFLLGCPASQTSENKTETTTSAAPADVPLAEAGADGKGIGPVKTVELTALDTALVAEGQKTFESKCASCHKFEAKYVGPALKGVTERRKPEWIMNMILNSTEMVQKDPEAKKLFATFMMAMPNQNMDEKSARAVLEYFRSMDEKK</sequence>
<feature type="domain" description="Cytochrome c" evidence="6">
    <location>
        <begin position="71"/>
        <end position="160"/>
    </location>
</feature>
<reference evidence="7 8" key="1">
    <citation type="submission" date="2017-09" db="EMBL/GenBank/DDBJ databases">
        <title>Depth-based differentiation of microbial function through sediment-hosted aquifers and enrichment of novel symbionts in the deep terrestrial subsurface.</title>
        <authorList>
            <person name="Probst A.J."/>
            <person name="Ladd B."/>
            <person name="Jarett J.K."/>
            <person name="Geller-Mcgrath D.E."/>
            <person name="Sieber C.M."/>
            <person name="Emerson J.B."/>
            <person name="Anantharaman K."/>
            <person name="Thomas B.C."/>
            <person name="Malmstrom R."/>
            <person name="Stieglmeier M."/>
            <person name="Klingl A."/>
            <person name="Woyke T."/>
            <person name="Ryan C.M."/>
            <person name="Banfield J.F."/>
        </authorList>
    </citation>
    <scope>NUCLEOTIDE SEQUENCE [LARGE SCALE GENOMIC DNA]</scope>
    <source>
        <strain evidence="7">CG17_big_fil_post_rev_8_21_14_2_50_48_46</strain>
    </source>
</reference>
<dbReference type="InterPro" id="IPR036909">
    <property type="entry name" value="Cyt_c-like_dom_sf"/>
</dbReference>
<protein>
    <submittedName>
        <fullName evidence="7">Cytochrome C</fullName>
    </submittedName>
</protein>
<dbReference type="EMBL" id="PFFQ01000054">
    <property type="protein sequence ID" value="PIW15041.1"/>
    <property type="molecule type" value="Genomic_DNA"/>
</dbReference>
<keyword evidence="2 4" id="KW-0479">Metal-binding</keyword>
<dbReference type="Pfam" id="PF00034">
    <property type="entry name" value="Cytochrom_C"/>
    <property type="match status" value="1"/>
</dbReference>
<evidence type="ECO:0000256" key="4">
    <source>
        <dbReference type="PROSITE-ProRule" id="PRU00433"/>
    </source>
</evidence>
<evidence type="ECO:0000313" key="8">
    <source>
        <dbReference type="Proteomes" id="UP000231019"/>
    </source>
</evidence>
<comment type="caution">
    <text evidence="7">The sequence shown here is derived from an EMBL/GenBank/DDBJ whole genome shotgun (WGS) entry which is preliminary data.</text>
</comment>
<dbReference type="Gene3D" id="1.10.760.10">
    <property type="entry name" value="Cytochrome c-like domain"/>
    <property type="match status" value="1"/>
</dbReference>
<evidence type="ECO:0000256" key="5">
    <source>
        <dbReference type="SAM" id="SignalP"/>
    </source>
</evidence>
<evidence type="ECO:0000313" key="7">
    <source>
        <dbReference type="EMBL" id="PIW15041.1"/>
    </source>
</evidence>
<dbReference type="SUPFAM" id="SSF46626">
    <property type="entry name" value="Cytochrome c"/>
    <property type="match status" value="1"/>
</dbReference>
<dbReference type="InterPro" id="IPR009056">
    <property type="entry name" value="Cyt_c-like_dom"/>
</dbReference>
<dbReference type="AlphaFoldDB" id="A0A2M7G0F2"/>
<dbReference type="PROSITE" id="PS51257">
    <property type="entry name" value="PROKAR_LIPOPROTEIN"/>
    <property type="match status" value="1"/>
</dbReference>
<accession>A0A2M7G0F2</accession>